<dbReference type="GO" id="GO:0007023">
    <property type="term" value="P:post-chaperonin tubulin folding pathway"/>
    <property type="evidence" value="ECO:0007669"/>
    <property type="project" value="InterPro"/>
</dbReference>
<reference evidence="3" key="1">
    <citation type="submission" date="2017-02" db="UniProtKB">
        <authorList>
            <consortium name="WormBaseParasite"/>
        </authorList>
    </citation>
    <scope>IDENTIFICATION</scope>
</reference>
<dbReference type="GO" id="GO:0070830">
    <property type="term" value="P:bicellular tight junction assembly"/>
    <property type="evidence" value="ECO:0007669"/>
    <property type="project" value="TreeGrafter"/>
</dbReference>
<name>A0A0N5AUA1_9BILA</name>
<dbReference type="PANTHER" id="PTHR12658:SF0">
    <property type="entry name" value="TUBULIN-SPECIFIC CHAPERONE D"/>
    <property type="match status" value="1"/>
</dbReference>
<evidence type="ECO:0000313" key="3">
    <source>
        <dbReference type="WBParaSite" id="SMUV_0000843001-mRNA-1"/>
    </source>
</evidence>
<dbReference type="GO" id="GO:0016328">
    <property type="term" value="C:lateral plasma membrane"/>
    <property type="evidence" value="ECO:0007669"/>
    <property type="project" value="TreeGrafter"/>
</dbReference>
<accession>A0A0N5AUA1</accession>
<dbReference type="GO" id="GO:0007021">
    <property type="term" value="P:tubulin complex assembly"/>
    <property type="evidence" value="ECO:0007669"/>
    <property type="project" value="InterPro"/>
</dbReference>
<dbReference type="Proteomes" id="UP000046393">
    <property type="component" value="Unplaced"/>
</dbReference>
<dbReference type="GO" id="GO:0048487">
    <property type="term" value="F:beta-tubulin binding"/>
    <property type="evidence" value="ECO:0007669"/>
    <property type="project" value="InterPro"/>
</dbReference>
<dbReference type="Pfam" id="PF12612">
    <property type="entry name" value="TFCD_C"/>
    <property type="match status" value="1"/>
</dbReference>
<dbReference type="WBParaSite" id="SMUV_0000843001-mRNA-1">
    <property type="protein sequence ID" value="SMUV_0000843001-mRNA-1"/>
    <property type="gene ID" value="SMUV_0000843001"/>
</dbReference>
<organism evidence="2 3">
    <name type="scientific">Syphacia muris</name>
    <dbReference type="NCBI Taxonomy" id="451379"/>
    <lineage>
        <taxon>Eukaryota</taxon>
        <taxon>Metazoa</taxon>
        <taxon>Ecdysozoa</taxon>
        <taxon>Nematoda</taxon>
        <taxon>Chromadorea</taxon>
        <taxon>Rhabditida</taxon>
        <taxon>Spirurina</taxon>
        <taxon>Oxyuridomorpha</taxon>
        <taxon>Oxyuroidea</taxon>
        <taxon>Oxyuridae</taxon>
        <taxon>Syphacia</taxon>
    </lineage>
</organism>
<keyword evidence="2" id="KW-1185">Reference proteome</keyword>
<dbReference type="GO" id="GO:0005096">
    <property type="term" value="F:GTPase activator activity"/>
    <property type="evidence" value="ECO:0007669"/>
    <property type="project" value="InterPro"/>
</dbReference>
<evidence type="ECO:0000259" key="1">
    <source>
        <dbReference type="Pfam" id="PF12612"/>
    </source>
</evidence>
<feature type="domain" description="Tubulin-folding cofactor D C-terminal" evidence="1">
    <location>
        <begin position="45"/>
        <end position="144"/>
    </location>
</feature>
<proteinExistence type="predicted"/>
<protein>
    <submittedName>
        <fullName evidence="3">TFCD_C domain-containing protein</fullName>
    </submittedName>
</protein>
<dbReference type="GO" id="GO:0000226">
    <property type="term" value="P:microtubule cytoskeleton organization"/>
    <property type="evidence" value="ECO:0007669"/>
    <property type="project" value="TreeGrafter"/>
</dbReference>
<dbReference type="InterPro" id="IPR022577">
    <property type="entry name" value="TBCD_C"/>
</dbReference>
<dbReference type="GO" id="GO:0034333">
    <property type="term" value="P:adherens junction assembly"/>
    <property type="evidence" value="ECO:0007669"/>
    <property type="project" value="TreeGrafter"/>
</dbReference>
<dbReference type="InterPro" id="IPR033162">
    <property type="entry name" value="TBCD"/>
</dbReference>
<dbReference type="PANTHER" id="PTHR12658">
    <property type="entry name" value="BETA-TUBULIN COFACTOR D"/>
    <property type="match status" value="1"/>
</dbReference>
<sequence>MCNLLCCGITTITERELLCKVYLHNAPHDFVGDPSPYAFDDWRLKSCFSRLALLITSPHYSYWSIRGFIISAGGLTESTRRNSAEAVFIVLAQHDSVQFMEAFLHNITTIIAESGNDRRVAVPLLCFLDQLFDAQLLTNFEIDIDLSPSLQVIGNFLLKIAKHDTDCRSARLAVDVLCHFIHFDKASVIWRKTVSAIIDTLHCRYPLLRSNAAEKLYQSLATEGVLEDEAEGYEELLDLLANVNWQAEEKDDILLKAAKDVARFLNVSEIE</sequence>
<evidence type="ECO:0000313" key="2">
    <source>
        <dbReference type="Proteomes" id="UP000046393"/>
    </source>
</evidence>
<dbReference type="AlphaFoldDB" id="A0A0N5AUA1"/>
<dbReference type="STRING" id="451379.A0A0N5AUA1"/>